<protein>
    <submittedName>
        <fullName evidence="5">AraC-like DNA-binding protein</fullName>
    </submittedName>
</protein>
<organism evidence="5 6">
    <name type="scientific">Kaistia hirudinis</name>
    <dbReference type="NCBI Taxonomy" id="1293440"/>
    <lineage>
        <taxon>Bacteria</taxon>
        <taxon>Pseudomonadati</taxon>
        <taxon>Pseudomonadota</taxon>
        <taxon>Alphaproteobacteria</taxon>
        <taxon>Hyphomicrobiales</taxon>
        <taxon>Kaistiaceae</taxon>
        <taxon>Kaistia</taxon>
    </lineage>
</organism>
<evidence type="ECO:0000259" key="4">
    <source>
        <dbReference type="PROSITE" id="PS01124"/>
    </source>
</evidence>
<dbReference type="PANTHER" id="PTHR47894">
    <property type="entry name" value="HTH-TYPE TRANSCRIPTIONAL REGULATOR GADX"/>
    <property type="match status" value="1"/>
</dbReference>
<dbReference type="GO" id="GO:0005829">
    <property type="term" value="C:cytosol"/>
    <property type="evidence" value="ECO:0007669"/>
    <property type="project" value="TreeGrafter"/>
</dbReference>
<comment type="caution">
    <text evidence="5">The sequence shown here is derived from an EMBL/GenBank/DDBJ whole genome shotgun (WGS) entry which is preliminary data.</text>
</comment>
<dbReference type="Pfam" id="PF12625">
    <property type="entry name" value="Arabinose_bd"/>
    <property type="match status" value="1"/>
</dbReference>
<dbReference type="Gene3D" id="1.10.10.60">
    <property type="entry name" value="Homeodomain-like"/>
    <property type="match status" value="1"/>
</dbReference>
<dbReference type="Proteomes" id="UP000553963">
    <property type="component" value="Unassembled WGS sequence"/>
</dbReference>
<gene>
    <name evidence="5" type="ORF">GGR25_003933</name>
</gene>
<evidence type="ECO:0000256" key="3">
    <source>
        <dbReference type="ARBA" id="ARBA00023163"/>
    </source>
</evidence>
<dbReference type="Pfam" id="PF12833">
    <property type="entry name" value="HTH_18"/>
    <property type="match status" value="1"/>
</dbReference>
<keyword evidence="3" id="KW-0804">Transcription</keyword>
<dbReference type="AlphaFoldDB" id="A0A840ARI4"/>
<keyword evidence="2 5" id="KW-0238">DNA-binding</keyword>
<dbReference type="InterPro" id="IPR009057">
    <property type="entry name" value="Homeodomain-like_sf"/>
</dbReference>
<dbReference type="SMART" id="SM00342">
    <property type="entry name" value="HTH_ARAC"/>
    <property type="match status" value="1"/>
</dbReference>
<dbReference type="SUPFAM" id="SSF46689">
    <property type="entry name" value="Homeodomain-like"/>
    <property type="match status" value="1"/>
</dbReference>
<accession>A0A840ARI4</accession>
<evidence type="ECO:0000313" key="5">
    <source>
        <dbReference type="EMBL" id="MBB3932869.1"/>
    </source>
</evidence>
<evidence type="ECO:0000256" key="2">
    <source>
        <dbReference type="ARBA" id="ARBA00023125"/>
    </source>
</evidence>
<sequence length="341" mass="37344">MPEKALQRIGPLQHIPAVLESLGIPRSRQDEILGSAAEPLKNPDAFIPFVEAGALLERCAAASGCAHFGLLVGERADHRDLGLPGQLMASAATVGEALLDFASCQLRNSNGAVVFIARAEENVFLGYGVYDRAVASSGHIYDLASAVGINLLKRLGGARARPTEVMLSRRTPRDRQPYYRILGAATHFDQPQTTIVIPDVVAALPVATRDDAEHARLMTQIRLLLDRHYPEFGARVQHTIRPNLLMGSVSAREVARQLGVHVRTLNRRLREENTTFRELSQQVRYSVACELLTITDLPISDVASALAYATPAAFVHAFQRWSGMAPSEWRARGKESELPFA</sequence>
<proteinExistence type="predicted"/>
<dbReference type="InterPro" id="IPR032687">
    <property type="entry name" value="AraC-type_N"/>
</dbReference>
<feature type="domain" description="HTH araC/xylS-type" evidence="4">
    <location>
        <begin position="234"/>
        <end position="332"/>
    </location>
</feature>
<dbReference type="EMBL" id="JACIDS010000005">
    <property type="protein sequence ID" value="MBB3932869.1"/>
    <property type="molecule type" value="Genomic_DNA"/>
</dbReference>
<dbReference type="GO" id="GO:0000976">
    <property type="term" value="F:transcription cis-regulatory region binding"/>
    <property type="evidence" value="ECO:0007669"/>
    <property type="project" value="TreeGrafter"/>
</dbReference>
<dbReference type="InterPro" id="IPR018060">
    <property type="entry name" value="HTH_AraC"/>
</dbReference>
<reference evidence="5 6" key="1">
    <citation type="submission" date="2020-08" db="EMBL/GenBank/DDBJ databases">
        <title>Genomic Encyclopedia of Type Strains, Phase IV (KMG-IV): sequencing the most valuable type-strain genomes for metagenomic binning, comparative biology and taxonomic classification.</title>
        <authorList>
            <person name="Goeker M."/>
        </authorList>
    </citation>
    <scope>NUCLEOTIDE SEQUENCE [LARGE SCALE GENOMIC DNA]</scope>
    <source>
        <strain evidence="5 6">DSM 25966</strain>
    </source>
</reference>
<dbReference type="GO" id="GO:0003700">
    <property type="term" value="F:DNA-binding transcription factor activity"/>
    <property type="evidence" value="ECO:0007669"/>
    <property type="project" value="InterPro"/>
</dbReference>
<keyword evidence="1" id="KW-0805">Transcription regulation</keyword>
<evidence type="ECO:0000256" key="1">
    <source>
        <dbReference type="ARBA" id="ARBA00023015"/>
    </source>
</evidence>
<name>A0A840ARI4_9HYPH</name>
<dbReference type="PANTHER" id="PTHR47894:SF4">
    <property type="entry name" value="HTH-TYPE TRANSCRIPTIONAL REGULATOR GADX"/>
    <property type="match status" value="1"/>
</dbReference>
<keyword evidence="6" id="KW-1185">Reference proteome</keyword>
<evidence type="ECO:0000313" key="6">
    <source>
        <dbReference type="Proteomes" id="UP000553963"/>
    </source>
</evidence>
<dbReference type="RefSeq" id="WP_183400530.1">
    <property type="nucleotide sequence ID" value="NZ_JACIDS010000005.1"/>
</dbReference>
<dbReference type="PROSITE" id="PS01124">
    <property type="entry name" value="HTH_ARAC_FAMILY_2"/>
    <property type="match status" value="1"/>
</dbReference>